<protein>
    <submittedName>
        <fullName evidence="1">Uncharacterized protein</fullName>
    </submittedName>
</protein>
<reference evidence="1 2" key="1">
    <citation type="submission" date="2021-02" db="EMBL/GenBank/DDBJ databases">
        <authorList>
            <person name="Ra J.-S."/>
        </authorList>
    </citation>
    <scope>NUCLEOTIDE SEQUENCE [LARGE SCALE GENOMIC DNA]</scope>
    <source>
        <strain evidence="1 2">MMS20-R1-14</strain>
    </source>
</reference>
<sequence>MILAPPASLAAARFAAASDPTARARCVPVQVRVNRFACSNVSGNARTASA</sequence>
<accession>A0ABS2J2X3</accession>
<name>A0ABS2J2X3_9ACTN</name>
<dbReference type="Proteomes" id="UP001518872">
    <property type="component" value="Unassembled WGS sequence"/>
</dbReference>
<keyword evidence="2" id="KW-1185">Reference proteome</keyword>
<gene>
    <name evidence="1" type="ORF">JQX11_31885</name>
</gene>
<evidence type="ECO:0000313" key="1">
    <source>
        <dbReference type="EMBL" id="MBM7080916.1"/>
    </source>
</evidence>
<proteinExistence type="predicted"/>
<dbReference type="RefSeq" id="WP_204928627.1">
    <property type="nucleotide sequence ID" value="NZ_JAFEUC010000033.1"/>
</dbReference>
<comment type="caution">
    <text evidence="1">The sequence shown here is derived from an EMBL/GenBank/DDBJ whole genome shotgun (WGS) entry which is preliminary data.</text>
</comment>
<dbReference type="EMBL" id="JAFEUC010000033">
    <property type="protein sequence ID" value="MBM7080916.1"/>
    <property type="molecule type" value="Genomic_DNA"/>
</dbReference>
<organism evidence="1 2">
    <name type="scientific">Micromonospora humida</name>
    <dbReference type="NCBI Taxonomy" id="2809018"/>
    <lineage>
        <taxon>Bacteria</taxon>
        <taxon>Bacillati</taxon>
        <taxon>Actinomycetota</taxon>
        <taxon>Actinomycetes</taxon>
        <taxon>Micromonosporales</taxon>
        <taxon>Micromonosporaceae</taxon>
        <taxon>Micromonospora</taxon>
    </lineage>
</organism>
<evidence type="ECO:0000313" key="2">
    <source>
        <dbReference type="Proteomes" id="UP001518872"/>
    </source>
</evidence>